<accession>A0ABS2IBL8</accession>
<feature type="domain" description="HAMP" evidence="13">
    <location>
        <begin position="320"/>
        <end position="373"/>
    </location>
</feature>
<comment type="similarity">
    <text evidence="7">Belongs to the methyl-accepting chemotaxis (MCP) protein family.</text>
</comment>
<evidence type="ECO:0000256" key="11">
    <source>
        <dbReference type="SAM" id="Phobius"/>
    </source>
</evidence>
<dbReference type="InterPro" id="IPR032255">
    <property type="entry name" value="HBM"/>
</dbReference>
<feature type="region of interest" description="Disordered" evidence="10">
    <location>
        <begin position="386"/>
        <end position="436"/>
    </location>
</feature>
<evidence type="ECO:0000256" key="2">
    <source>
        <dbReference type="ARBA" id="ARBA00022500"/>
    </source>
</evidence>
<sequence>MRALQDWLADLAVGRKLMLAFGLVSALSLLAIVIALQAADRLVEGNRQSQLLADINLLLGEARQAEKDFALAPDQASAERVRTAMAALAGKAATLQRHADAATGVALQDIEHGGADYLARFAQFVSQRELAERARQDMQAQAEEARLQVEFVERDMFDALRVALGDQAAMSGDTLTFAENAASLLRVLLAVRNREYTFVQGGGEQPLREWGEFMQTADGAVAALLAGLGAEHEDVLQAARQALVAYRQAFEHYRTSRAASQQSATDMQGFAAAVLAQADRARDEHLQRLEMQRVAIMRLLAVSGGVILLLAGAASLVIRQLLLPPLQRTLALAQRIAAGDLSHREADDGRRDELGQLGQAMGLMTENLRGMVARLGQGIDQLHGAAEQLSQSSRLSDAGARAQQRETEQAAAATQQLASSAEEVSRNAGQAAEAALQANRNAHDGDRVVGQSAAQIVRLAADVEQSMSTIRRLHQGSERIGGVLDVIKAVAEQTNLLALNAAIEAARAGEQGRGFAVVADEVRALAQRTQQSTAEIEGLIAELQQLSERAVQQMAGSAQLSQEAVGYGEQARQALILITGAVGSIEAFNQQIASSAVEQSAVAEEISRNVVQVRRVAEQGVVSNAQMAAASGELARLGGELQALVQQFRL</sequence>
<feature type="domain" description="Methyl-accepting transducer" evidence="12">
    <location>
        <begin position="378"/>
        <end position="614"/>
    </location>
</feature>
<evidence type="ECO:0000256" key="8">
    <source>
        <dbReference type="PROSITE-ProRule" id="PRU00284"/>
    </source>
</evidence>
<feature type="domain" description="HBM" evidence="14">
    <location>
        <begin position="44"/>
        <end position="293"/>
    </location>
</feature>
<evidence type="ECO:0000256" key="4">
    <source>
        <dbReference type="ARBA" id="ARBA00022989"/>
    </source>
</evidence>
<keyword evidence="16" id="KW-1185">Reference proteome</keyword>
<keyword evidence="6 8" id="KW-0807">Transducer</keyword>
<evidence type="ECO:0000256" key="5">
    <source>
        <dbReference type="ARBA" id="ARBA00023136"/>
    </source>
</evidence>
<comment type="subcellular location">
    <subcellularLocation>
        <location evidence="1">Membrane</location>
    </subcellularLocation>
</comment>
<dbReference type="Gene3D" id="1.10.287.950">
    <property type="entry name" value="Methyl-accepting chemotaxis protein"/>
    <property type="match status" value="1"/>
</dbReference>
<evidence type="ECO:0000256" key="9">
    <source>
        <dbReference type="SAM" id="Coils"/>
    </source>
</evidence>
<name>A0ABS2IBL8_9GAMM</name>
<evidence type="ECO:0000256" key="7">
    <source>
        <dbReference type="ARBA" id="ARBA00029447"/>
    </source>
</evidence>
<evidence type="ECO:0000256" key="10">
    <source>
        <dbReference type="SAM" id="MobiDB-lite"/>
    </source>
</evidence>
<dbReference type="Pfam" id="PF00672">
    <property type="entry name" value="HAMP"/>
    <property type="match status" value="1"/>
</dbReference>
<keyword evidence="3 11" id="KW-0812">Transmembrane</keyword>
<feature type="compositionally biased region" description="Low complexity" evidence="10">
    <location>
        <begin position="409"/>
        <end position="436"/>
    </location>
</feature>
<dbReference type="Pfam" id="PF00015">
    <property type="entry name" value="MCPsignal"/>
    <property type="match status" value="1"/>
</dbReference>
<reference evidence="15 16" key="1">
    <citation type="submission" date="2021-02" db="EMBL/GenBank/DDBJ databases">
        <authorList>
            <person name="Lee D.-H."/>
        </authorList>
    </citation>
    <scope>NUCLEOTIDE SEQUENCE [LARGE SCALE GENOMIC DNA]</scope>
    <source>
        <strain evidence="15 16">UL073</strain>
    </source>
</reference>
<feature type="coiled-coil region" evidence="9">
    <location>
        <begin position="128"/>
        <end position="155"/>
    </location>
</feature>
<dbReference type="SMART" id="SM01358">
    <property type="entry name" value="HBM"/>
    <property type="match status" value="1"/>
</dbReference>
<evidence type="ECO:0000256" key="1">
    <source>
        <dbReference type="ARBA" id="ARBA00004370"/>
    </source>
</evidence>
<evidence type="ECO:0000259" key="14">
    <source>
        <dbReference type="PROSITE" id="PS51753"/>
    </source>
</evidence>
<dbReference type="Proteomes" id="UP000717995">
    <property type="component" value="Unassembled WGS sequence"/>
</dbReference>
<dbReference type="SMART" id="SM00283">
    <property type="entry name" value="MA"/>
    <property type="match status" value="1"/>
</dbReference>
<keyword evidence="9" id="KW-0175">Coiled coil</keyword>
<dbReference type="PROSITE" id="PS50885">
    <property type="entry name" value="HAMP"/>
    <property type="match status" value="1"/>
</dbReference>
<dbReference type="PANTHER" id="PTHR32089:SF120">
    <property type="entry name" value="METHYL-ACCEPTING CHEMOTAXIS PROTEIN TLPQ"/>
    <property type="match status" value="1"/>
</dbReference>
<gene>
    <name evidence="15" type="ORF">JQX08_01145</name>
</gene>
<dbReference type="PANTHER" id="PTHR32089">
    <property type="entry name" value="METHYL-ACCEPTING CHEMOTAXIS PROTEIN MCPB"/>
    <property type="match status" value="1"/>
</dbReference>
<keyword evidence="4 11" id="KW-1133">Transmembrane helix</keyword>
<dbReference type="EMBL" id="JAFEUP010000001">
    <property type="protein sequence ID" value="MBM7059302.1"/>
    <property type="molecule type" value="Genomic_DNA"/>
</dbReference>
<dbReference type="InterPro" id="IPR004089">
    <property type="entry name" value="MCPsignal_dom"/>
</dbReference>
<feature type="transmembrane region" description="Helical" evidence="11">
    <location>
        <begin position="295"/>
        <end position="318"/>
    </location>
</feature>
<feature type="transmembrane region" description="Helical" evidence="11">
    <location>
        <begin position="17"/>
        <end position="39"/>
    </location>
</feature>
<evidence type="ECO:0000256" key="3">
    <source>
        <dbReference type="ARBA" id="ARBA00022692"/>
    </source>
</evidence>
<dbReference type="RefSeq" id="WP_204914117.1">
    <property type="nucleotide sequence ID" value="NZ_JAFEUP010000001.1"/>
</dbReference>
<keyword evidence="2" id="KW-0145">Chemotaxis</keyword>
<dbReference type="SMART" id="SM00304">
    <property type="entry name" value="HAMP"/>
    <property type="match status" value="1"/>
</dbReference>
<dbReference type="CDD" id="cd06225">
    <property type="entry name" value="HAMP"/>
    <property type="match status" value="1"/>
</dbReference>
<evidence type="ECO:0000313" key="15">
    <source>
        <dbReference type="EMBL" id="MBM7059302.1"/>
    </source>
</evidence>
<dbReference type="PROSITE" id="PS51753">
    <property type="entry name" value="HBM"/>
    <property type="match status" value="1"/>
</dbReference>
<organism evidence="15 16">
    <name type="scientific">Zestomonas insulae</name>
    <dbReference type="NCBI Taxonomy" id="2809017"/>
    <lineage>
        <taxon>Bacteria</taxon>
        <taxon>Pseudomonadati</taxon>
        <taxon>Pseudomonadota</taxon>
        <taxon>Gammaproteobacteria</taxon>
        <taxon>Pseudomonadales</taxon>
        <taxon>Pseudomonadaceae</taxon>
        <taxon>Zestomonas</taxon>
    </lineage>
</organism>
<dbReference type="PROSITE" id="PS50111">
    <property type="entry name" value="CHEMOTAXIS_TRANSDUC_2"/>
    <property type="match status" value="1"/>
</dbReference>
<evidence type="ECO:0000256" key="6">
    <source>
        <dbReference type="ARBA" id="ARBA00023224"/>
    </source>
</evidence>
<protein>
    <submittedName>
        <fullName evidence="15">Methyl-accepting chemotaxis protein</fullName>
    </submittedName>
</protein>
<evidence type="ECO:0000259" key="13">
    <source>
        <dbReference type="PROSITE" id="PS50885"/>
    </source>
</evidence>
<comment type="caution">
    <text evidence="15">The sequence shown here is derived from an EMBL/GenBank/DDBJ whole genome shotgun (WGS) entry which is preliminary data.</text>
</comment>
<dbReference type="SUPFAM" id="SSF58104">
    <property type="entry name" value="Methyl-accepting chemotaxis protein (MCP) signaling domain"/>
    <property type="match status" value="1"/>
</dbReference>
<dbReference type="InterPro" id="IPR003660">
    <property type="entry name" value="HAMP_dom"/>
</dbReference>
<dbReference type="CDD" id="cd11386">
    <property type="entry name" value="MCP_signal"/>
    <property type="match status" value="1"/>
</dbReference>
<proteinExistence type="inferred from homology"/>
<evidence type="ECO:0000313" key="16">
    <source>
        <dbReference type="Proteomes" id="UP000717995"/>
    </source>
</evidence>
<keyword evidence="5 11" id="KW-0472">Membrane</keyword>
<evidence type="ECO:0000259" key="12">
    <source>
        <dbReference type="PROSITE" id="PS50111"/>
    </source>
</evidence>